<sequence>MRYIYIVLIKAHTGLGSVARKITRYPYTHIAVCLDKSLTDYISFSRRYHYYPFEAGFTHEYRDYYAFGEHRDYGVKVFRLPVEEDAYADILTFIKDRETGGYLFNVFSMATMPLIGGFRIAGAENCMSFTAQVIEKSRAVSLAKPYWRYSIKDIDELLMKYQYFRGKISKRPCDRHDEYMQKFCIKRYLRGMAKLLIPLTKRLITNQK</sequence>
<reference evidence="1 2" key="1">
    <citation type="submission" date="2013-06" db="EMBL/GenBank/DDBJ databases">
        <title>Rumen cellulosomics: divergent fiber-degrading strategies revealed by comparative genome-wide analysis of six Ruminococcal strains.</title>
        <authorList>
            <person name="Dassa B."/>
            <person name="Borovok I."/>
            <person name="Lamed R."/>
            <person name="Flint H."/>
            <person name="Yeoman C.J."/>
            <person name="White B."/>
            <person name="Bayer E.A."/>
        </authorList>
    </citation>
    <scope>NUCLEOTIDE SEQUENCE [LARGE SCALE GENOMIC DNA]</scope>
    <source>
        <strain evidence="1 2">SY3</strain>
    </source>
</reference>
<gene>
    <name evidence="1" type="ORF">RASY3_07630</name>
</gene>
<accession>A0A011UG86</accession>
<comment type="caution">
    <text evidence="1">The sequence shown here is derived from an EMBL/GenBank/DDBJ whole genome shotgun (WGS) entry which is preliminary data.</text>
</comment>
<name>A0A011UG86_RUMAL</name>
<organism evidence="1 2">
    <name type="scientific">Ruminococcus albus SY3</name>
    <dbReference type="NCBI Taxonomy" id="1341156"/>
    <lineage>
        <taxon>Bacteria</taxon>
        <taxon>Bacillati</taxon>
        <taxon>Bacillota</taxon>
        <taxon>Clostridia</taxon>
        <taxon>Eubacteriales</taxon>
        <taxon>Oscillospiraceae</taxon>
        <taxon>Ruminococcus</taxon>
    </lineage>
</organism>
<dbReference type="OrthoDB" id="1645744at2"/>
<dbReference type="PATRIC" id="fig|1341156.4.peg.1936"/>
<evidence type="ECO:0000313" key="1">
    <source>
        <dbReference type="EMBL" id="EXM39684.1"/>
    </source>
</evidence>
<dbReference type="Proteomes" id="UP000021369">
    <property type="component" value="Unassembled WGS sequence"/>
</dbReference>
<dbReference type="AlphaFoldDB" id="A0A011UG86"/>
<keyword evidence="2" id="KW-1185">Reference proteome</keyword>
<dbReference type="RefSeq" id="WP_037286572.1">
    <property type="nucleotide sequence ID" value="NZ_JEOB01000002.1"/>
</dbReference>
<proteinExistence type="predicted"/>
<protein>
    <submittedName>
        <fullName evidence="1">Uncharacterized protein</fullName>
    </submittedName>
</protein>
<evidence type="ECO:0000313" key="2">
    <source>
        <dbReference type="Proteomes" id="UP000021369"/>
    </source>
</evidence>
<dbReference type="EMBL" id="JEOB01000002">
    <property type="protein sequence ID" value="EXM39684.1"/>
    <property type="molecule type" value="Genomic_DNA"/>
</dbReference>